<dbReference type="Gene3D" id="3.30.70.270">
    <property type="match status" value="1"/>
</dbReference>
<comment type="catalytic activity">
    <reaction evidence="2">
        <text>2 GTP = 3',3'-c-di-GMP + 2 diphosphate</text>
        <dbReference type="Rhea" id="RHEA:24898"/>
        <dbReference type="ChEBI" id="CHEBI:33019"/>
        <dbReference type="ChEBI" id="CHEBI:37565"/>
        <dbReference type="ChEBI" id="CHEBI:58805"/>
        <dbReference type="EC" id="2.7.7.65"/>
    </reaction>
</comment>
<dbReference type="RefSeq" id="WP_013580294.1">
    <property type="nucleotide sequence ID" value="NC_015064.1"/>
</dbReference>
<feature type="domain" description="GGDEF" evidence="5">
    <location>
        <begin position="469"/>
        <end position="604"/>
    </location>
</feature>
<dbReference type="NCBIfam" id="TIGR00229">
    <property type="entry name" value="sensory_box"/>
    <property type="match status" value="1"/>
</dbReference>
<dbReference type="PROSITE" id="PS50887">
    <property type="entry name" value="GGDEF"/>
    <property type="match status" value="1"/>
</dbReference>
<dbReference type="NCBIfam" id="TIGR00254">
    <property type="entry name" value="GGDEF"/>
    <property type="match status" value="1"/>
</dbReference>
<evidence type="ECO:0000259" key="5">
    <source>
        <dbReference type="PROSITE" id="PS50887"/>
    </source>
</evidence>
<evidence type="ECO:0000313" key="7">
    <source>
        <dbReference type="Proteomes" id="UP000000343"/>
    </source>
</evidence>
<keyword evidence="3" id="KW-0472">Membrane</keyword>
<gene>
    <name evidence="6" type="ordered locus">AciX9_1929</name>
</gene>
<dbReference type="EC" id="2.7.7.65" evidence="1"/>
<dbReference type="eggNOG" id="COG3706">
    <property type="taxonomic scope" value="Bacteria"/>
</dbReference>
<dbReference type="PANTHER" id="PTHR45138">
    <property type="entry name" value="REGULATORY COMPONENTS OF SENSORY TRANSDUCTION SYSTEM"/>
    <property type="match status" value="1"/>
</dbReference>
<dbReference type="STRING" id="1198114.AciX9_1929"/>
<feature type="transmembrane region" description="Helical" evidence="3">
    <location>
        <begin position="147"/>
        <end position="170"/>
    </location>
</feature>
<dbReference type="PaxDb" id="1198114-AciX9_1929"/>
<dbReference type="KEGG" id="acm:AciX9_1929"/>
<dbReference type="InterPro" id="IPR035965">
    <property type="entry name" value="PAS-like_dom_sf"/>
</dbReference>
<dbReference type="PANTHER" id="PTHR45138:SF9">
    <property type="entry name" value="DIGUANYLATE CYCLASE DGCM-RELATED"/>
    <property type="match status" value="1"/>
</dbReference>
<dbReference type="GO" id="GO:0043709">
    <property type="term" value="P:cell adhesion involved in single-species biofilm formation"/>
    <property type="evidence" value="ECO:0007669"/>
    <property type="project" value="TreeGrafter"/>
</dbReference>
<keyword evidence="3" id="KW-0812">Transmembrane</keyword>
<organism evidence="7">
    <name type="scientific">Granulicella tundricola (strain ATCC BAA-1859 / DSM 23138 / MP5ACTX9)</name>
    <dbReference type="NCBI Taxonomy" id="1198114"/>
    <lineage>
        <taxon>Bacteria</taxon>
        <taxon>Pseudomonadati</taxon>
        <taxon>Acidobacteriota</taxon>
        <taxon>Terriglobia</taxon>
        <taxon>Terriglobales</taxon>
        <taxon>Acidobacteriaceae</taxon>
        <taxon>Granulicella</taxon>
    </lineage>
</organism>
<dbReference type="AlphaFoldDB" id="E8X0M4"/>
<dbReference type="InterPro" id="IPR000160">
    <property type="entry name" value="GGDEF_dom"/>
</dbReference>
<dbReference type="GO" id="GO:0005886">
    <property type="term" value="C:plasma membrane"/>
    <property type="evidence" value="ECO:0007669"/>
    <property type="project" value="TreeGrafter"/>
</dbReference>
<proteinExistence type="predicted"/>
<dbReference type="EMBL" id="CP002480">
    <property type="protein sequence ID" value="ADW68975.1"/>
    <property type="molecule type" value="Genomic_DNA"/>
</dbReference>
<feature type="domain" description="PAS" evidence="4">
    <location>
        <begin position="297"/>
        <end position="367"/>
    </location>
</feature>
<dbReference type="FunFam" id="3.30.70.270:FF:000001">
    <property type="entry name" value="Diguanylate cyclase domain protein"/>
    <property type="match status" value="1"/>
</dbReference>
<dbReference type="InterPro" id="IPR043128">
    <property type="entry name" value="Rev_trsase/Diguanyl_cyclase"/>
</dbReference>
<dbReference type="InterPro" id="IPR000014">
    <property type="entry name" value="PAS"/>
</dbReference>
<feature type="transmembrane region" description="Helical" evidence="3">
    <location>
        <begin position="263"/>
        <end position="284"/>
    </location>
</feature>
<dbReference type="HOGENOM" id="CLU_022985_1_0_0"/>
<evidence type="ECO:0000259" key="4">
    <source>
        <dbReference type="PROSITE" id="PS50112"/>
    </source>
</evidence>
<dbReference type="Pfam" id="PF08447">
    <property type="entry name" value="PAS_3"/>
    <property type="match status" value="1"/>
</dbReference>
<dbReference type="InterPro" id="IPR013655">
    <property type="entry name" value="PAS_fold_3"/>
</dbReference>
<keyword evidence="3" id="KW-1133">Transmembrane helix</keyword>
<dbReference type="PROSITE" id="PS50112">
    <property type="entry name" value="PAS"/>
    <property type="match status" value="1"/>
</dbReference>
<feature type="transmembrane region" description="Helical" evidence="3">
    <location>
        <begin position="182"/>
        <end position="203"/>
    </location>
</feature>
<evidence type="ECO:0000313" key="6">
    <source>
        <dbReference type="EMBL" id="ADW68975.1"/>
    </source>
</evidence>
<dbReference type="eggNOG" id="COG3447">
    <property type="taxonomic scope" value="Bacteria"/>
</dbReference>
<feature type="transmembrane region" description="Helical" evidence="3">
    <location>
        <begin position="114"/>
        <end position="135"/>
    </location>
</feature>
<dbReference type="Gene3D" id="3.30.450.20">
    <property type="entry name" value="PAS domain"/>
    <property type="match status" value="1"/>
</dbReference>
<dbReference type="GO" id="GO:0052621">
    <property type="term" value="F:diguanylate cyclase activity"/>
    <property type="evidence" value="ECO:0007669"/>
    <property type="project" value="UniProtKB-EC"/>
</dbReference>
<dbReference type="Pfam" id="PF00990">
    <property type="entry name" value="GGDEF"/>
    <property type="match status" value="1"/>
</dbReference>
<dbReference type="CDD" id="cd00130">
    <property type="entry name" value="PAS"/>
    <property type="match status" value="1"/>
</dbReference>
<dbReference type="SMART" id="SM00091">
    <property type="entry name" value="PAS"/>
    <property type="match status" value="1"/>
</dbReference>
<feature type="transmembrane region" description="Helical" evidence="3">
    <location>
        <begin position="209"/>
        <end position="242"/>
    </location>
</feature>
<evidence type="ECO:0000256" key="1">
    <source>
        <dbReference type="ARBA" id="ARBA00012528"/>
    </source>
</evidence>
<evidence type="ECO:0000256" key="3">
    <source>
        <dbReference type="SAM" id="Phobius"/>
    </source>
</evidence>
<keyword evidence="7" id="KW-1185">Reference proteome</keyword>
<sequence length="620" mass="69568">MRSTIRRALLQFGATALTTAVLFHYLPANHLFYVWPLTGVQLAILWSVWNHRLSRVTQICAATAGFLAILIFQGYPLRVVAGLTCIQGLELWGMAAVLRLRISRFDDLKQMRHVARFGIVAVVVPMIAATLRAAVFYNTVHRTFLQTWFITGMAHSVGLMVTLPGLLFLISEESRRSQKFRSSYRLGLPAMLLTFAVTFGVFAQSKYPWLFLVFPPIVLALLVWGLEGAAIICPVITLMACYATAHHHGPVWVVVQGSMEIRTVVLQVFLWMVPGTALPVGALLDERQKAESEARAGQMIYQTLLDNAEDMILLSGLDGGQRYVSPGVLSLTGWQPEEFLSLAQLETLHVEDRDLARNLIESLRSGKRQHHFRYRILCKDASYKWVEAFLRGYSSAEDGHVTGYVATVRDMGSLARLEEQWSQERADLTRQNMHLEELAGNDELTRLANRRTFNRMLTQEVARHARAKNSLSMLMVDVDFFKKYNDRYGHPEGDVCLRMVAESIQIASRASDFAARVGGEEFTVLLPDTDQAGAEQAAQRILSHIESLQIRHEGSPFGYVTVSIGAATWPPEFVADEAYLIQQADRALYESKKTGRNRLTSMTADLQEIADGAMSRRTES</sequence>
<dbReference type="CDD" id="cd01949">
    <property type="entry name" value="GGDEF"/>
    <property type="match status" value="1"/>
</dbReference>
<dbReference type="SUPFAM" id="SSF55785">
    <property type="entry name" value="PYP-like sensor domain (PAS domain)"/>
    <property type="match status" value="1"/>
</dbReference>
<reference evidence="7" key="1">
    <citation type="submission" date="2011-01" db="EMBL/GenBank/DDBJ databases">
        <title>Complete sequence of chromosome of Acidobacterium sp. MP5ACTX9.</title>
        <authorList>
            <consortium name="US DOE Joint Genome Institute"/>
            <person name="Lucas S."/>
            <person name="Copeland A."/>
            <person name="Lapidus A."/>
            <person name="Cheng J.-F."/>
            <person name="Goodwin L."/>
            <person name="Pitluck S."/>
            <person name="Teshima H."/>
            <person name="Detter J.C."/>
            <person name="Han C."/>
            <person name="Tapia R."/>
            <person name="Land M."/>
            <person name="Hauser L."/>
            <person name="Kyrpides N."/>
            <person name="Ivanova N."/>
            <person name="Ovchinnikova G."/>
            <person name="Pagani I."/>
            <person name="Rawat S.R."/>
            <person name="Mannisto M."/>
            <person name="Haggblom M.M."/>
            <person name="Woyke T."/>
        </authorList>
    </citation>
    <scope>NUCLEOTIDE SEQUENCE [LARGE SCALE GENOMIC DNA]</scope>
    <source>
        <strain evidence="7">MP5ACTX9</strain>
    </source>
</reference>
<dbReference type="SMART" id="SM00267">
    <property type="entry name" value="GGDEF"/>
    <property type="match status" value="1"/>
</dbReference>
<evidence type="ECO:0000256" key="2">
    <source>
        <dbReference type="ARBA" id="ARBA00034247"/>
    </source>
</evidence>
<dbReference type="InterPro" id="IPR050469">
    <property type="entry name" value="Diguanylate_Cyclase"/>
</dbReference>
<feature type="transmembrane region" description="Helical" evidence="3">
    <location>
        <begin position="56"/>
        <end position="75"/>
    </location>
</feature>
<dbReference type="InterPro" id="IPR029787">
    <property type="entry name" value="Nucleotide_cyclase"/>
</dbReference>
<dbReference type="GO" id="GO:1902201">
    <property type="term" value="P:negative regulation of bacterial-type flagellum-dependent cell motility"/>
    <property type="evidence" value="ECO:0007669"/>
    <property type="project" value="TreeGrafter"/>
</dbReference>
<dbReference type="InterPro" id="IPR001610">
    <property type="entry name" value="PAC"/>
</dbReference>
<protein>
    <recommendedName>
        <fullName evidence="1">diguanylate cyclase</fullName>
        <ecNumber evidence="1">2.7.7.65</ecNumber>
    </recommendedName>
</protein>
<name>E8X0M4_GRATM</name>
<accession>E8X0M4</accession>
<feature type="transmembrane region" description="Helical" evidence="3">
    <location>
        <begin position="81"/>
        <end position="102"/>
    </location>
</feature>
<feature type="transmembrane region" description="Helical" evidence="3">
    <location>
        <begin position="7"/>
        <end position="26"/>
    </location>
</feature>
<feature type="transmembrane region" description="Helical" evidence="3">
    <location>
        <begin position="32"/>
        <end position="49"/>
    </location>
</feature>
<dbReference type="SUPFAM" id="SSF55073">
    <property type="entry name" value="Nucleotide cyclase"/>
    <property type="match status" value="1"/>
</dbReference>
<dbReference type="OrthoDB" id="9759607at2"/>
<dbReference type="Proteomes" id="UP000000343">
    <property type="component" value="Chromosome"/>
</dbReference>
<dbReference type="SMART" id="SM00086">
    <property type="entry name" value="PAC"/>
    <property type="match status" value="1"/>
</dbReference>